<dbReference type="RefSeq" id="WP_109535299.1">
    <property type="nucleotide sequence ID" value="NZ_QEYD01000018.1"/>
</dbReference>
<dbReference type="OrthoDB" id="7838347at2"/>
<dbReference type="GeneID" id="94367370"/>
<comment type="caution">
    <text evidence="2">The sequence shown here is derived from an EMBL/GenBank/DDBJ whole genome shotgun (WGS) entry which is preliminary data.</text>
</comment>
<evidence type="ECO:0000313" key="2">
    <source>
        <dbReference type="EMBL" id="PWE26575.1"/>
    </source>
</evidence>
<name>A0A2U2C3W3_9RHOB</name>
<proteinExistence type="predicted"/>
<feature type="domain" description="DUF6473" evidence="1">
    <location>
        <begin position="68"/>
        <end position="179"/>
    </location>
</feature>
<evidence type="ECO:0000259" key="1">
    <source>
        <dbReference type="Pfam" id="PF20078"/>
    </source>
</evidence>
<gene>
    <name evidence="2" type="ORF">C4N9_20970</name>
</gene>
<protein>
    <recommendedName>
        <fullName evidence="1">DUF6473 domain-containing protein</fullName>
    </recommendedName>
</protein>
<sequence length="222" mass="23731">MQQFLQECGGAGYGAAPVAGVMGPAAERHRALCLIGAGAGGGGTARLTPRLAERVLDRLSRPAAQIEGVDLHLGDPGLTARARDAGAFVLLLPPPGNLTNAFYRVHPRRNDRFIAARAPLRALFPEVDFAPVAFTGHALATLSATCPDRFALVRAELERVWRLRLLLLLERLPSRGVLLDPPAARGLMPPRLPEMRALPRVALGDRQGAVQMICAALRGRPV</sequence>
<accession>A0A2U2C3W3</accession>
<organism evidence="2 3">
    <name type="scientific">Pararhodobacter marinus</name>
    <dbReference type="NCBI Taxonomy" id="2184063"/>
    <lineage>
        <taxon>Bacteria</taxon>
        <taxon>Pseudomonadati</taxon>
        <taxon>Pseudomonadota</taxon>
        <taxon>Alphaproteobacteria</taxon>
        <taxon>Rhodobacterales</taxon>
        <taxon>Paracoccaceae</taxon>
        <taxon>Pararhodobacter</taxon>
    </lineage>
</organism>
<dbReference type="AlphaFoldDB" id="A0A2U2C3W3"/>
<keyword evidence="3" id="KW-1185">Reference proteome</keyword>
<reference evidence="2 3" key="1">
    <citation type="submission" date="2018-05" db="EMBL/GenBank/DDBJ databases">
        <title>Pararhodobacter marina sp. nov., isolated from deep-sea water of the Indian Ocean.</title>
        <authorList>
            <person name="Lai Q.Sr."/>
            <person name="Liu X."/>
            <person name="Shao Z."/>
        </authorList>
    </citation>
    <scope>NUCLEOTIDE SEQUENCE [LARGE SCALE GENOMIC DNA]</scope>
    <source>
        <strain evidence="2 3">CIC4N-9</strain>
    </source>
</reference>
<evidence type="ECO:0000313" key="3">
    <source>
        <dbReference type="Proteomes" id="UP000244940"/>
    </source>
</evidence>
<dbReference type="Proteomes" id="UP000244940">
    <property type="component" value="Unassembled WGS sequence"/>
</dbReference>
<dbReference type="Pfam" id="PF20078">
    <property type="entry name" value="DUF6473"/>
    <property type="match status" value="1"/>
</dbReference>
<dbReference type="EMBL" id="QEYD01000018">
    <property type="protein sequence ID" value="PWE26575.1"/>
    <property type="molecule type" value="Genomic_DNA"/>
</dbReference>
<dbReference type="InterPro" id="IPR045524">
    <property type="entry name" value="DUF6473"/>
</dbReference>